<dbReference type="GO" id="GO:0008237">
    <property type="term" value="F:metallopeptidase activity"/>
    <property type="evidence" value="ECO:0007669"/>
    <property type="project" value="UniProtKB-KW"/>
</dbReference>
<proteinExistence type="predicted"/>
<dbReference type="CDD" id="cd19481">
    <property type="entry name" value="RecA-like_protease"/>
    <property type="match status" value="1"/>
</dbReference>
<comment type="caution">
    <text evidence="2">The sequence shown here is derived from an EMBL/GenBank/DDBJ whole genome shotgun (WGS) entry which is preliminary data.</text>
</comment>
<accession>A0ABP9VHD9</accession>
<evidence type="ECO:0000313" key="3">
    <source>
        <dbReference type="Proteomes" id="UP001458946"/>
    </source>
</evidence>
<gene>
    <name evidence="2" type="primary">ftsH_3</name>
    <name evidence="2" type="ORF">Dxin01_02871</name>
</gene>
<dbReference type="InterPro" id="IPR027417">
    <property type="entry name" value="P-loop_NTPase"/>
</dbReference>
<keyword evidence="2" id="KW-0378">Hydrolase</keyword>
<evidence type="ECO:0000313" key="2">
    <source>
        <dbReference type="EMBL" id="GAA5503122.1"/>
    </source>
</evidence>
<dbReference type="SUPFAM" id="SSF52540">
    <property type="entry name" value="P-loop containing nucleoside triphosphate hydrolases"/>
    <property type="match status" value="1"/>
</dbReference>
<dbReference type="Proteomes" id="UP001458946">
    <property type="component" value="Unassembled WGS sequence"/>
</dbReference>
<dbReference type="SMART" id="SM00382">
    <property type="entry name" value="AAA"/>
    <property type="match status" value="1"/>
</dbReference>
<dbReference type="Gene3D" id="3.40.50.300">
    <property type="entry name" value="P-loop containing nucleotide triphosphate hydrolases"/>
    <property type="match status" value="1"/>
</dbReference>
<sequence>MPRRKSSKAAATGLLAEQLELLLESLEGARDPAVKEENVPPLQLPTGVEDRFQLLANVFSLNSFEQVVLAVALAQEVFPVRTRILTAEILGLGTNTLSATLTPSACLQWADDTDPLVFSEDRALFDWGLLRFGSGLTPDASMRTLTVAPGVMMFLQGHNGIDPELASIADEFGNFPSLSESQAKQLAIAQEHFERGEDDRGVLFYGTDAEAMRALTGHLLQEHGRVLQVDIAALASRPAPEFLLLLRAFKRDLRLKGFQAALNATGQIEEVQALDNATQSLLNVASGHVAVMANTPMPINTARALLTLEVHPPTPAEQRQHWSQMLGIPENLPLMYQLGDQFRLGLDRIASLANETRKSLPKAAAPETVIERAWDTARTANRRLMGTLADRINSRTTWHDLILPESDMSVLQQISMHVRHRSVVYEQLGMARAGRGRALTALFSGPSGTGKTLSAEVLANDLQLDLYRIDLSNTVSKYIGETEKNLKRIFDAADQGGCILLFDEADSVFGKRGEVKDSNDRYANIQVNYLLQRLESFNGLAILTTNMESSMDIAFMRRIQFVLNFRPPTPADRERLWRLAFPSTLDTTDLDFSQLAKADVAGGNIRSIAMNAVFMAVASGRDIDNEVVNQALQLEYKKLGRLVLPS</sequence>
<keyword evidence="2" id="KW-0645">Protease</keyword>
<protein>
    <submittedName>
        <fullName evidence="2">ATP-dependent zinc metalloprotease FtsH</fullName>
    </submittedName>
</protein>
<name>A0ABP9VHD9_9DEIO</name>
<feature type="domain" description="AAA+ ATPase" evidence="1">
    <location>
        <begin position="437"/>
        <end position="569"/>
    </location>
</feature>
<dbReference type="RefSeq" id="WP_353543094.1">
    <property type="nucleotide sequence ID" value="NZ_BAABRN010000038.1"/>
</dbReference>
<keyword evidence="2" id="KW-0482">Metalloprotease</keyword>
<organism evidence="2 3">
    <name type="scientific">Deinococcus xinjiangensis</name>
    <dbReference type="NCBI Taxonomy" id="457454"/>
    <lineage>
        <taxon>Bacteria</taxon>
        <taxon>Thermotogati</taxon>
        <taxon>Deinococcota</taxon>
        <taxon>Deinococci</taxon>
        <taxon>Deinococcales</taxon>
        <taxon>Deinococcaceae</taxon>
        <taxon>Deinococcus</taxon>
    </lineage>
</organism>
<dbReference type="InterPro" id="IPR003593">
    <property type="entry name" value="AAA+_ATPase"/>
</dbReference>
<dbReference type="InterPro" id="IPR003959">
    <property type="entry name" value="ATPase_AAA_core"/>
</dbReference>
<reference evidence="2 3" key="1">
    <citation type="submission" date="2024-02" db="EMBL/GenBank/DDBJ databases">
        <title>Deinococcus xinjiangensis NBRC 107630.</title>
        <authorList>
            <person name="Ichikawa N."/>
            <person name="Katano-Makiyama Y."/>
            <person name="Hidaka K."/>
        </authorList>
    </citation>
    <scope>NUCLEOTIDE SEQUENCE [LARGE SCALE GENOMIC DNA]</scope>
    <source>
        <strain evidence="2 3">NBRC 107630</strain>
    </source>
</reference>
<dbReference type="PANTHER" id="PTHR46411:SF2">
    <property type="entry name" value="AAA+ ATPASE DOMAIN-CONTAINING PROTEIN"/>
    <property type="match status" value="1"/>
</dbReference>
<evidence type="ECO:0000259" key="1">
    <source>
        <dbReference type="SMART" id="SM00382"/>
    </source>
</evidence>
<dbReference type="Pfam" id="PF00004">
    <property type="entry name" value="AAA"/>
    <property type="match status" value="1"/>
</dbReference>
<dbReference type="PANTHER" id="PTHR46411">
    <property type="entry name" value="FAMILY ATPASE, PUTATIVE-RELATED"/>
    <property type="match status" value="1"/>
</dbReference>
<keyword evidence="3" id="KW-1185">Reference proteome</keyword>
<dbReference type="EMBL" id="BAABRN010000038">
    <property type="protein sequence ID" value="GAA5503122.1"/>
    <property type="molecule type" value="Genomic_DNA"/>
</dbReference>